<dbReference type="InterPro" id="IPR051451">
    <property type="entry name" value="PhoH2-like"/>
</dbReference>
<dbReference type="Proteomes" id="UP000320948">
    <property type="component" value="Unassembled WGS sequence"/>
</dbReference>
<evidence type="ECO:0000256" key="1">
    <source>
        <dbReference type="ARBA" id="ARBA00004496"/>
    </source>
</evidence>
<comment type="similarity">
    <text evidence="2">Belongs to the PhoH family.</text>
</comment>
<keyword evidence="5" id="KW-0067">ATP-binding</keyword>
<dbReference type="Pfam" id="PF02562">
    <property type="entry name" value="PhoH"/>
    <property type="match status" value="1"/>
</dbReference>
<protein>
    <recommendedName>
        <fullName evidence="6">PhoH-like protein</fullName>
    </recommendedName>
</protein>
<dbReference type="AlphaFoldDB" id="A0A6N4RD84"/>
<feature type="domain" description="PhoH-like protein" evidence="7">
    <location>
        <begin position="114"/>
        <end position="324"/>
    </location>
</feature>
<comment type="caution">
    <text evidence="8">The sequence shown here is derived from an EMBL/GenBank/DDBJ whole genome shotgun (WGS) entry which is preliminary data.</text>
</comment>
<gene>
    <name evidence="8" type="ORF">DI628_04860</name>
</gene>
<evidence type="ECO:0000256" key="5">
    <source>
        <dbReference type="ARBA" id="ARBA00022840"/>
    </source>
</evidence>
<evidence type="ECO:0000256" key="4">
    <source>
        <dbReference type="ARBA" id="ARBA00022741"/>
    </source>
</evidence>
<dbReference type="Gene3D" id="3.40.50.300">
    <property type="entry name" value="P-loop containing nucleotide triphosphate hydrolases"/>
    <property type="match status" value="1"/>
</dbReference>
<proteinExistence type="inferred from homology"/>
<dbReference type="PANTHER" id="PTHR30473">
    <property type="entry name" value="PROTEIN PHOH"/>
    <property type="match status" value="1"/>
</dbReference>
<dbReference type="InterPro" id="IPR003714">
    <property type="entry name" value="PhoH"/>
</dbReference>
<dbReference type="EMBL" id="VAFM01000001">
    <property type="protein sequence ID" value="TKW61955.1"/>
    <property type="molecule type" value="Genomic_DNA"/>
</dbReference>
<dbReference type="GO" id="GO:0005524">
    <property type="term" value="F:ATP binding"/>
    <property type="evidence" value="ECO:0007669"/>
    <property type="project" value="UniProtKB-KW"/>
</dbReference>
<dbReference type="GO" id="GO:0005829">
    <property type="term" value="C:cytosol"/>
    <property type="evidence" value="ECO:0007669"/>
    <property type="project" value="TreeGrafter"/>
</dbReference>
<evidence type="ECO:0000256" key="6">
    <source>
        <dbReference type="ARBA" id="ARBA00039970"/>
    </source>
</evidence>
<organism evidence="8 9">
    <name type="scientific">Blastochloris viridis</name>
    <name type="common">Rhodopseudomonas viridis</name>
    <dbReference type="NCBI Taxonomy" id="1079"/>
    <lineage>
        <taxon>Bacteria</taxon>
        <taxon>Pseudomonadati</taxon>
        <taxon>Pseudomonadota</taxon>
        <taxon>Alphaproteobacteria</taxon>
        <taxon>Hyphomicrobiales</taxon>
        <taxon>Blastochloridaceae</taxon>
        <taxon>Blastochloris</taxon>
    </lineage>
</organism>
<accession>A0A6N4RD84</accession>
<keyword evidence="4" id="KW-0547">Nucleotide-binding</keyword>
<keyword evidence="3" id="KW-0963">Cytoplasm</keyword>
<evidence type="ECO:0000313" key="8">
    <source>
        <dbReference type="EMBL" id="TKW61955.1"/>
    </source>
</evidence>
<evidence type="ECO:0000313" key="9">
    <source>
        <dbReference type="Proteomes" id="UP000320948"/>
    </source>
</evidence>
<name>A0A6N4RD84_BLAVI</name>
<sequence>MPEQSPLQLTFSSNQLLQDLCGRHDAHLQLIEDNLGVQLVTRGNQLAIFGPAPQAGQAKQVLEDLYELLKNGVAISPSQVEAALRLTDGVLDNSMRSADLLSGSTVIATPQLKLMPRSVTQHRYVSALQKNTLVFGTGPAGTGKTYLAVAQAVSMLVGRQVSRIILTRPVLEAGERLGFLPGTFEEKIDPYLRPLFDALDDTLGRERWAKMRESGQIEIAPLAYMRGRTIKDSIMLLDEAQNTTPTQMKMFLTRLGENSRMFVTGDPAQSDLPPLRTPNGYVPQPNGLKDAIETLDGLRDIEIVRFRESDVVRHPLVSTIVTAYAERERQLNFKLGE</sequence>
<evidence type="ECO:0000256" key="2">
    <source>
        <dbReference type="ARBA" id="ARBA00010393"/>
    </source>
</evidence>
<reference evidence="8 9" key="1">
    <citation type="journal article" date="2017" name="Nat. Commun.">
        <title>In situ click chemistry generation of cyclooxygenase-2 inhibitors.</title>
        <authorList>
            <person name="Bhardwaj A."/>
            <person name="Kaur J."/>
            <person name="Wuest M."/>
            <person name="Wuest F."/>
        </authorList>
    </citation>
    <scope>NUCLEOTIDE SEQUENCE [LARGE SCALE GENOMIC DNA]</scope>
    <source>
        <strain evidence="8">S2_018_000_R2_106</strain>
    </source>
</reference>
<comment type="subcellular location">
    <subcellularLocation>
        <location evidence="1">Cytoplasm</location>
    </subcellularLocation>
</comment>
<dbReference type="SUPFAM" id="SSF52540">
    <property type="entry name" value="P-loop containing nucleoside triphosphate hydrolases"/>
    <property type="match status" value="1"/>
</dbReference>
<dbReference type="InterPro" id="IPR027417">
    <property type="entry name" value="P-loop_NTPase"/>
</dbReference>
<dbReference type="PANTHER" id="PTHR30473:SF1">
    <property type="entry name" value="PHOH-LIKE PROTEIN"/>
    <property type="match status" value="1"/>
</dbReference>
<evidence type="ECO:0000256" key="3">
    <source>
        <dbReference type="ARBA" id="ARBA00022490"/>
    </source>
</evidence>
<dbReference type="FunFam" id="3.40.50.300:FF:000013">
    <property type="entry name" value="PhoH family ATPase"/>
    <property type="match status" value="1"/>
</dbReference>
<evidence type="ECO:0000259" key="7">
    <source>
        <dbReference type="Pfam" id="PF02562"/>
    </source>
</evidence>